<evidence type="ECO:0000313" key="1">
    <source>
        <dbReference type="EMBL" id="GBF34354.1"/>
    </source>
</evidence>
<reference evidence="2" key="1">
    <citation type="submission" date="2018-02" db="EMBL/GenBank/DDBJ databases">
        <title>Genome sequence of Desulfocucumis palustris strain NAW-5.</title>
        <authorList>
            <person name="Watanabe M."/>
            <person name="Kojima H."/>
            <person name="Fukui M."/>
        </authorList>
    </citation>
    <scope>NUCLEOTIDE SEQUENCE [LARGE SCALE GENOMIC DNA]</scope>
    <source>
        <strain evidence="2">NAW-5</strain>
    </source>
</reference>
<dbReference type="AlphaFoldDB" id="A0A2L2XEC5"/>
<accession>A0A2L2XEC5</accession>
<dbReference type="Proteomes" id="UP000239549">
    <property type="component" value="Unassembled WGS sequence"/>
</dbReference>
<dbReference type="EMBL" id="BFAV01000138">
    <property type="protein sequence ID" value="GBF34354.1"/>
    <property type="molecule type" value="Genomic_DNA"/>
</dbReference>
<organism evidence="1 2">
    <name type="scientific">Desulfocucumis palustris</name>
    <dbReference type="NCBI Taxonomy" id="1898651"/>
    <lineage>
        <taxon>Bacteria</taxon>
        <taxon>Bacillati</taxon>
        <taxon>Bacillota</taxon>
        <taxon>Clostridia</taxon>
        <taxon>Eubacteriales</taxon>
        <taxon>Desulfocucumaceae</taxon>
        <taxon>Desulfocucumis</taxon>
    </lineage>
</organism>
<name>A0A2L2XEC5_9FIRM</name>
<proteinExistence type="predicted"/>
<protein>
    <submittedName>
        <fullName evidence="1">Uncharacterized protein</fullName>
    </submittedName>
</protein>
<evidence type="ECO:0000313" key="2">
    <source>
        <dbReference type="Proteomes" id="UP000239549"/>
    </source>
</evidence>
<gene>
    <name evidence="1" type="ORF">DCCM_3466</name>
</gene>
<sequence length="39" mass="4333">MKPVFALGCALMLYEPELAEKVLEFLGRDLSGIRTAHGR</sequence>
<keyword evidence="2" id="KW-1185">Reference proteome</keyword>
<comment type="caution">
    <text evidence="1">The sequence shown here is derived from an EMBL/GenBank/DDBJ whole genome shotgun (WGS) entry which is preliminary data.</text>
</comment>